<dbReference type="EMBL" id="CP147982">
    <property type="protein sequence ID" value="WXK79628.1"/>
    <property type="molecule type" value="Genomic_DNA"/>
</dbReference>
<dbReference type="RefSeq" id="WP_407287979.1">
    <property type="nucleotide sequence ID" value="NZ_CP147982.1"/>
</dbReference>
<evidence type="ECO:0000259" key="8">
    <source>
        <dbReference type="PROSITE" id="PS51755"/>
    </source>
</evidence>
<dbReference type="Pfam" id="PF03704">
    <property type="entry name" value="BTAD"/>
    <property type="match status" value="1"/>
</dbReference>
<dbReference type="InterPro" id="IPR027417">
    <property type="entry name" value="P-loop_NTPase"/>
</dbReference>
<dbReference type="Gene3D" id="1.10.10.10">
    <property type="entry name" value="Winged helix-like DNA-binding domain superfamily/Winged helix DNA-binding domain"/>
    <property type="match status" value="1"/>
</dbReference>
<comment type="similarity">
    <text evidence="1">Belongs to the AfsR/DnrI/RedD regulatory family.</text>
</comment>
<sequence length="1472" mass="157026">MIDPLRQAMSAAGYDLGATELLDVLWLARVMEGGAAPRTTEGPGEPATPGEGEYTEPAHPGEAATEPVDPGDRAGTAAHPELADPLHPDEPADPVAPADACETAEPSAPAGPPRRALYAMGSQGGSPGGDRARPARVPGQRALPDAQQLGRALRPLRRFRDHPHRTVTDIEATVRLAAETGFLDVVARPEQERRWSAVLLVDCSPSMQVWGSLATELRALLTRSTAFRSVQVHPVDPRDPGGPLPCRQAAGASVTFLLTDGTNPGWRGPRAVRALAAWSRGGPVAVLNPLPRRLWRGTALDARPRLLAAPGEFEPVGRLTVCDALSGEPDPEAEGFLALPVLHPTASALQQWAGLLTRPGVPHLIETALLAEAPSPSAPPEPHGTAEELLARFRGAFSPEAYRLAVRLSAVRPLTTPLMQLVRAATMRDAGPTHVAEILLGGLLERTDEVRDTAAAQTLDRALGAPPGQLVQPVYDFRPGVRELLFSGLGTEQAVEVVEAVGRSLEPYLGRLPDFPVLMDDEDGELRLQASARAFAVLASPVLERMGGAVPEHPVVTADDPPPRPRRPVAGPPLRFGVLGPLRAWRGETEVSLAGPEVRALLACLLLRPGYAASADELVGDLWGEAPPREARELLDVYAARLGRQLDWDLVAGDADEGYGLRRPDGRAAVVDLDLHLAERLVAHARDATDPAEARRLCDAALALWEGEPLAGLPEAFAGAPRERLARWRADLLAGRYHPLAEDDSAALPPVPEHFFDRTQEIAELAAALRRHDADKPCWAVHGPPGAGKTALALRVAHEVAGHFPDGLLFIDMREAGPERWAHCRALLARRRVLLVLDDVCDDEEALAALLREPSTWAGAVVITGRHRPRLDGLTGDIALARLPATEAHAALPEHLLLQWLDAQLSPPARRALVLLAVPSGDGLTLPAVAALLATTPERTRAHLYELTTIGALEKTSGGRYRHVGRLRAFAEGIAHRELPRQQRDKALSRLLDLYLAMGRRLHETRYPGERWLSRLTRAASPSLPKAQDAAGELAAWADETPHLLALVRQVATGSPALLRPAADLLLLAQVTADCGARSAAFETAGRTVAARAAAEGDGQAEGRARAALAEAFLALGKVAEAEPEARRAESLADRSGDALTRARAPYLRGVIALHQGRHDEAGRYLTTACVHCRDRKDEAGEAVALAALARLWAAVGNSQDALLFAERSVDIHRRDGDGSPRLAHGLYALSEALSSAGRHTEALRTLFQALPLFEEDGQRVWAGRTRCRMAQEMAALIRPNEAAAAGQDAAKRLLVPGGERWRADALTTLGHAETALGRKQGAQAHWRDALGVYEAFGAPEADGVRALLRDKPAAPAGGAHRPGASRTTGIATLGTVLRDLTAAVGVLRDRLRAKAAPQGPILATLASLESELALHTDDFARTGRPPRADFALLRTSLAEASSPESLPQSARDPETLDAAHTVHTLSGRLTT</sequence>
<evidence type="ECO:0000256" key="3">
    <source>
        <dbReference type="ARBA" id="ARBA00023015"/>
    </source>
</evidence>
<feature type="domain" description="OmpR/PhoB-type" evidence="8">
    <location>
        <begin position="565"/>
        <end position="663"/>
    </location>
</feature>
<feature type="region of interest" description="Disordered" evidence="7">
    <location>
        <begin position="552"/>
        <end position="571"/>
    </location>
</feature>
<accession>A0ABZ2QUA2</accession>
<keyword evidence="4 6" id="KW-0238">DNA-binding</keyword>
<keyword evidence="2" id="KW-0902">Two-component regulatory system</keyword>
<evidence type="ECO:0000256" key="2">
    <source>
        <dbReference type="ARBA" id="ARBA00023012"/>
    </source>
</evidence>
<name>A0ABZ2QUA2_9ACTN</name>
<evidence type="ECO:0000256" key="4">
    <source>
        <dbReference type="ARBA" id="ARBA00023125"/>
    </source>
</evidence>
<keyword evidence="10" id="KW-1185">Reference proteome</keyword>
<evidence type="ECO:0000313" key="10">
    <source>
        <dbReference type="Proteomes" id="UP001626628"/>
    </source>
</evidence>
<organism evidence="9 10">
    <name type="scientific">Streptomyces sirii</name>
    <dbReference type="NCBI Taxonomy" id="3127701"/>
    <lineage>
        <taxon>Bacteria</taxon>
        <taxon>Bacillati</taxon>
        <taxon>Actinomycetota</taxon>
        <taxon>Actinomycetes</taxon>
        <taxon>Kitasatosporales</taxon>
        <taxon>Streptomycetaceae</taxon>
        <taxon>Streptomyces</taxon>
    </lineage>
</organism>
<dbReference type="InterPro" id="IPR005158">
    <property type="entry name" value="BTAD"/>
</dbReference>
<feature type="region of interest" description="Disordered" evidence="7">
    <location>
        <begin position="35"/>
        <end position="138"/>
    </location>
</feature>
<dbReference type="Gene3D" id="1.25.40.10">
    <property type="entry name" value="Tetratricopeptide repeat domain"/>
    <property type="match status" value="1"/>
</dbReference>
<keyword evidence="3" id="KW-0805">Transcription regulation</keyword>
<evidence type="ECO:0000256" key="7">
    <source>
        <dbReference type="SAM" id="MobiDB-lite"/>
    </source>
</evidence>
<dbReference type="SUPFAM" id="SSF48452">
    <property type="entry name" value="TPR-like"/>
    <property type="match status" value="1"/>
</dbReference>
<gene>
    <name evidence="9" type="ORF">WAB15_28515</name>
</gene>
<dbReference type="InterPro" id="IPR051677">
    <property type="entry name" value="AfsR-DnrI-RedD_regulator"/>
</dbReference>
<dbReference type="InterPro" id="IPR001867">
    <property type="entry name" value="OmpR/PhoB-type_DNA-bd"/>
</dbReference>
<feature type="compositionally biased region" description="Basic and acidic residues" evidence="7">
    <location>
        <begin position="81"/>
        <end position="90"/>
    </location>
</feature>
<reference evidence="9 10" key="1">
    <citation type="submission" date="2024-03" db="EMBL/GenBank/DDBJ databases">
        <title>The complete genome of Streptomyces sirii sp.nov.</title>
        <authorList>
            <person name="Zakalyukina Y.V."/>
            <person name="Belik A.R."/>
            <person name="Biryukov M.V."/>
            <person name="Baturina O.A."/>
            <person name="Kabilov M.R."/>
        </authorList>
    </citation>
    <scope>NUCLEOTIDE SEQUENCE [LARGE SCALE GENOMIC DNA]</scope>
    <source>
        <strain evidence="9 10">BP-8</strain>
    </source>
</reference>
<dbReference type="InterPro" id="IPR016032">
    <property type="entry name" value="Sig_transdc_resp-reg_C-effctor"/>
</dbReference>
<dbReference type="Proteomes" id="UP001626628">
    <property type="component" value="Chromosome"/>
</dbReference>
<dbReference type="InterPro" id="IPR019734">
    <property type="entry name" value="TPR_rpt"/>
</dbReference>
<proteinExistence type="inferred from homology"/>
<dbReference type="InterPro" id="IPR036388">
    <property type="entry name" value="WH-like_DNA-bd_sf"/>
</dbReference>
<dbReference type="SUPFAM" id="SSF52540">
    <property type="entry name" value="P-loop containing nucleoside triphosphate hydrolases"/>
    <property type="match status" value="1"/>
</dbReference>
<dbReference type="SUPFAM" id="SSF46894">
    <property type="entry name" value="C-terminal effector domain of the bipartite response regulators"/>
    <property type="match status" value="1"/>
</dbReference>
<dbReference type="SMART" id="SM00028">
    <property type="entry name" value="TPR"/>
    <property type="match status" value="5"/>
</dbReference>
<dbReference type="Gene3D" id="3.40.50.300">
    <property type="entry name" value="P-loop containing nucleotide triphosphate hydrolases"/>
    <property type="match status" value="1"/>
</dbReference>
<dbReference type="NCBIfam" id="NF041121">
    <property type="entry name" value="SAV_2336_NTERM"/>
    <property type="match status" value="1"/>
</dbReference>
<evidence type="ECO:0000256" key="1">
    <source>
        <dbReference type="ARBA" id="ARBA00005820"/>
    </source>
</evidence>
<dbReference type="InterPro" id="IPR011990">
    <property type="entry name" value="TPR-like_helical_dom_sf"/>
</dbReference>
<dbReference type="PANTHER" id="PTHR35807">
    <property type="entry name" value="TRANSCRIPTIONAL REGULATOR REDD-RELATED"/>
    <property type="match status" value="1"/>
</dbReference>
<dbReference type="PROSITE" id="PS51755">
    <property type="entry name" value="OMPR_PHOB"/>
    <property type="match status" value="1"/>
</dbReference>
<evidence type="ECO:0000313" key="9">
    <source>
        <dbReference type="EMBL" id="WXK79628.1"/>
    </source>
</evidence>
<keyword evidence="5" id="KW-0804">Transcription</keyword>
<feature type="compositionally biased region" description="Low complexity" evidence="7">
    <location>
        <begin position="39"/>
        <end position="57"/>
    </location>
</feature>
<evidence type="ECO:0000256" key="5">
    <source>
        <dbReference type="ARBA" id="ARBA00023163"/>
    </source>
</evidence>
<evidence type="ECO:0000256" key="6">
    <source>
        <dbReference type="PROSITE-ProRule" id="PRU01091"/>
    </source>
</evidence>
<feature type="DNA-binding region" description="OmpR/PhoB-type" evidence="6">
    <location>
        <begin position="565"/>
        <end position="663"/>
    </location>
</feature>
<dbReference type="PANTHER" id="PTHR35807:SF1">
    <property type="entry name" value="TRANSCRIPTIONAL REGULATOR REDD"/>
    <property type="match status" value="1"/>
</dbReference>
<protein>
    <submittedName>
        <fullName evidence="9">SAV_2336 N-terminal domain-related protein</fullName>
    </submittedName>
</protein>
<dbReference type="InterPro" id="IPR047738">
    <property type="entry name" value="SAV_2336-like_N"/>
</dbReference>